<keyword evidence="2" id="KW-0479">Metal-binding</keyword>
<keyword evidence="5" id="KW-1185">Reference proteome</keyword>
<dbReference type="AlphaFoldDB" id="A0AAV1LRY5"/>
<dbReference type="GO" id="GO:0046872">
    <property type="term" value="F:metal ion binding"/>
    <property type="evidence" value="ECO:0007669"/>
    <property type="project" value="UniProtKB-KW"/>
</dbReference>
<evidence type="ECO:0000256" key="1">
    <source>
        <dbReference type="ARBA" id="ARBA00001968"/>
    </source>
</evidence>
<dbReference type="Pfam" id="PF13359">
    <property type="entry name" value="DDE_Tnp_4"/>
    <property type="match status" value="1"/>
</dbReference>
<dbReference type="InterPro" id="IPR027806">
    <property type="entry name" value="HARBI1_dom"/>
</dbReference>
<name>A0AAV1LRY5_9NEOP</name>
<gene>
    <name evidence="4" type="ORF">PARMNEM_LOCUS16809</name>
</gene>
<feature type="domain" description="DDE Tnp4" evidence="3">
    <location>
        <begin position="2"/>
        <end position="113"/>
    </location>
</feature>
<evidence type="ECO:0000259" key="3">
    <source>
        <dbReference type="Pfam" id="PF13359"/>
    </source>
</evidence>
<comment type="cofactor">
    <cofactor evidence="1">
        <name>a divalent metal cation</name>
        <dbReference type="ChEBI" id="CHEBI:60240"/>
    </cofactor>
</comment>
<evidence type="ECO:0000256" key="2">
    <source>
        <dbReference type="ARBA" id="ARBA00022723"/>
    </source>
</evidence>
<organism evidence="4 5">
    <name type="scientific">Parnassius mnemosyne</name>
    <name type="common">clouded apollo</name>
    <dbReference type="NCBI Taxonomy" id="213953"/>
    <lineage>
        <taxon>Eukaryota</taxon>
        <taxon>Metazoa</taxon>
        <taxon>Ecdysozoa</taxon>
        <taxon>Arthropoda</taxon>
        <taxon>Hexapoda</taxon>
        <taxon>Insecta</taxon>
        <taxon>Pterygota</taxon>
        <taxon>Neoptera</taxon>
        <taxon>Endopterygota</taxon>
        <taxon>Lepidoptera</taxon>
        <taxon>Glossata</taxon>
        <taxon>Ditrysia</taxon>
        <taxon>Papilionoidea</taxon>
        <taxon>Papilionidae</taxon>
        <taxon>Parnassiinae</taxon>
        <taxon>Parnassini</taxon>
        <taxon>Parnassius</taxon>
        <taxon>Driopa</taxon>
    </lineage>
</organism>
<comment type="caution">
    <text evidence="4">The sequence shown here is derived from an EMBL/GenBank/DDBJ whole genome shotgun (WGS) entry which is preliminary data.</text>
</comment>
<dbReference type="EMBL" id="CAVLGL010000095">
    <property type="protein sequence ID" value="CAK1597645.1"/>
    <property type="molecule type" value="Genomic_DNA"/>
</dbReference>
<protein>
    <recommendedName>
        <fullName evidence="3">DDE Tnp4 domain-containing protein</fullName>
    </recommendedName>
</protein>
<accession>A0AAV1LRY5</accession>
<sequence length="113" mass="13260">MAIIDAKYRFLLVDFGTNGRVSNSGVFLNTKFYEKLERKTLNIPTAEMLPNSLRILPYVFVADDAFPLRKNLMKPFQQNDLVNRIKKIYNYRTSRAHRIVENTFGILATRFRI</sequence>
<evidence type="ECO:0000313" key="4">
    <source>
        <dbReference type="EMBL" id="CAK1597645.1"/>
    </source>
</evidence>
<evidence type="ECO:0000313" key="5">
    <source>
        <dbReference type="Proteomes" id="UP001314205"/>
    </source>
</evidence>
<proteinExistence type="predicted"/>
<reference evidence="4 5" key="1">
    <citation type="submission" date="2023-11" db="EMBL/GenBank/DDBJ databases">
        <authorList>
            <person name="Hedman E."/>
            <person name="Englund M."/>
            <person name="Stromberg M."/>
            <person name="Nyberg Akerstrom W."/>
            <person name="Nylinder S."/>
            <person name="Jareborg N."/>
            <person name="Kallberg Y."/>
            <person name="Kronander E."/>
        </authorList>
    </citation>
    <scope>NUCLEOTIDE SEQUENCE [LARGE SCALE GENOMIC DNA]</scope>
</reference>
<dbReference type="Proteomes" id="UP001314205">
    <property type="component" value="Unassembled WGS sequence"/>
</dbReference>